<comment type="caution">
    <text evidence="11">The sequence shown here is derived from an EMBL/GenBank/DDBJ whole genome shotgun (WGS) entry which is preliminary data.</text>
</comment>
<reference evidence="11 12" key="1">
    <citation type="submission" date="2018-05" db="EMBL/GenBank/DDBJ databases">
        <title>Kangiella spongicola genome sequence.</title>
        <authorList>
            <person name="Maclea K.S."/>
            <person name="Goen A.E."/>
            <person name="Kelley C."/>
            <person name="Underriner A."/>
            <person name="Silverwood T."/>
            <person name="Trachtenberg A.M."/>
        </authorList>
    </citation>
    <scope>NUCLEOTIDE SEQUENCE [LARGE SCALE GENOMIC DNA]</scope>
    <source>
        <strain evidence="11 12">ATCC BAA-2076</strain>
    </source>
</reference>
<keyword evidence="7" id="KW-0812">Transmembrane</keyword>
<dbReference type="GO" id="GO:0005886">
    <property type="term" value="C:plasma membrane"/>
    <property type="evidence" value="ECO:0007669"/>
    <property type="project" value="UniProtKB-SubCell"/>
</dbReference>
<evidence type="ECO:0000256" key="7">
    <source>
        <dbReference type="ARBA" id="ARBA00022692"/>
    </source>
</evidence>
<evidence type="ECO:0000256" key="8">
    <source>
        <dbReference type="ARBA" id="ARBA00022927"/>
    </source>
</evidence>
<evidence type="ECO:0000256" key="2">
    <source>
        <dbReference type="ARBA" id="ARBA00007208"/>
    </source>
</evidence>
<evidence type="ECO:0000256" key="6">
    <source>
        <dbReference type="ARBA" id="ARBA00022519"/>
    </source>
</evidence>
<organism evidence="11 12">
    <name type="scientific">Kangiella spongicola</name>
    <dbReference type="NCBI Taxonomy" id="796379"/>
    <lineage>
        <taxon>Bacteria</taxon>
        <taxon>Pseudomonadati</taxon>
        <taxon>Pseudomonadota</taxon>
        <taxon>Gammaproteobacteria</taxon>
        <taxon>Kangiellales</taxon>
        <taxon>Kangiellaceae</taxon>
        <taxon>Kangiella</taxon>
    </lineage>
</organism>
<dbReference type="OrthoDB" id="6193303at2"/>
<dbReference type="Proteomes" id="UP000247689">
    <property type="component" value="Unassembled WGS sequence"/>
</dbReference>
<dbReference type="GO" id="GO:0015628">
    <property type="term" value="P:protein secretion by the type II secretion system"/>
    <property type="evidence" value="ECO:0007669"/>
    <property type="project" value="InterPro"/>
</dbReference>
<keyword evidence="9" id="KW-0472">Membrane</keyword>
<dbReference type="Pfam" id="PF01203">
    <property type="entry name" value="T2SSN"/>
    <property type="match status" value="1"/>
</dbReference>
<dbReference type="RefSeq" id="WP_110199642.1">
    <property type="nucleotide sequence ID" value="NZ_QICH01000001.1"/>
</dbReference>
<evidence type="ECO:0000256" key="1">
    <source>
        <dbReference type="ARBA" id="ARBA00004533"/>
    </source>
</evidence>
<evidence type="ECO:0000256" key="10">
    <source>
        <dbReference type="ARBA" id="ARBA00030772"/>
    </source>
</evidence>
<proteinExistence type="inferred from homology"/>
<evidence type="ECO:0000256" key="9">
    <source>
        <dbReference type="ARBA" id="ARBA00023136"/>
    </source>
</evidence>
<evidence type="ECO:0000256" key="3">
    <source>
        <dbReference type="ARBA" id="ARBA00021563"/>
    </source>
</evidence>
<sequence>MKKIVLGAVLALVLFIVLLIALAPARVATPFISDIVPGVSFTGVEGTIWAFEANSVGYRQYHLEQVKLDTNPLALLLGSLSSNLEVDDHQVQLSANLNLANNDFELRDIVFDIDASFIPENFNVAIDGAKGQVSGTINIAHIANNEFLALEGAGSWRNAIIEYPNNNLELGTINFNLSKLAESINTLRLTIVDNQGVLDLKGFIELSLDKSFSMQLHTTSALPSNLKTWLTRWGRTQGDRIYLEWRGKLP</sequence>
<comment type="subcellular location">
    <subcellularLocation>
        <location evidence="1">Cell inner membrane</location>
    </subcellularLocation>
</comment>
<dbReference type="AlphaFoldDB" id="A0A318DAR1"/>
<protein>
    <recommendedName>
        <fullName evidence="3">Type II secretion system protein N</fullName>
    </recommendedName>
    <alternativeName>
        <fullName evidence="10">General secretion pathway protein N</fullName>
    </alternativeName>
</protein>
<keyword evidence="5" id="KW-1003">Cell membrane</keyword>
<evidence type="ECO:0000256" key="5">
    <source>
        <dbReference type="ARBA" id="ARBA00022475"/>
    </source>
</evidence>
<evidence type="ECO:0000313" key="12">
    <source>
        <dbReference type="Proteomes" id="UP000247689"/>
    </source>
</evidence>
<gene>
    <name evidence="11" type="ORF">DL796_02470</name>
</gene>
<accession>A0A318DAR1</accession>
<dbReference type="InterPro" id="IPR022792">
    <property type="entry name" value="T2SS_protein-GspN"/>
</dbReference>
<keyword evidence="4" id="KW-0813">Transport</keyword>
<keyword evidence="6" id="KW-0997">Cell inner membrane</keyword>
<keyword evidence="8" id="KW-0653">Protein transport</keyword>
<comment type="similarity">
    <text evidence="2">Belongs to the GSP N family.</text>
</comment>
<dbReference type="GO" id="GO:0015627">
    <property type="term" value="C:type II protein secretion system complex"/>
    <property type="evidence" value="ECO:0007669"/>
    <property type="project" value="InterPro"/>
</dbReference>
<evidence type="ECO:0000256" key="4">
    <source>
        <dbReference type="ARBA" id="ARBA00022448"/>
    </source>
</evidence>
<dbReference type="EMBL" id="QICH01000001">
    <property type="protein sequence ID" value="PXF64027.1"/>
    <property type="molecule type" value="Genomic_DNA"/>
</dbReference>
<keyword evidence="12" id="KW-1185">Reference proteome</keyword>
<name>A0A318DAR1_9GAMM</name>
<evidence type="ECO:0000313" key="11">
    <source>
        <dbReference type="EMBL" id="PXF64027.1"/>
    </source>
</evidence>